<feature type="transmembrane region" description="Helical" evidence="1">
    <location>
        <begin position="224"/>
        <end position="242"/>
    </location>
</feature>
<feature type="transmembrane region" description="Helical" evidence="1">
    <location>
        <begin position="12"/>
        <end position="29"/>
    </location>
</feature>
<feature type="transmembrane region" description="Helical" evidence="1">
    <location>
        <begin position="41"/>
        <end position="64"/>
    </location>
</feature>
<dbReference type="EMBL" id="CP157400">
    <property type="protein sequence ID" value="XBS08923.1"/>
    <property type="molecule type" value="Genomic_DNA"/>
</dbReference>
<reference evidence="2" key="1">
    <citation type="submission" date="2014-02" db="EMBL/GenBank/DDBJ databases">
        <authorList>
            <person name="Zhao D."/>
            <person name="Dong X."/>
            <person name="Li Y."/>
            <person name="Lv L."/>
            <person name="Zhao D."/>
            <person name="Gao Y."/>
            <person name="Wang Y."/>
            <person name="Li Y."/>
        </authorList>
    </citation>
    <scope>NUCLEOTIDE SEQUENCE</scope>
    <source>
        <strain evidence="2">CGMCC 7049</strain>
    </source>
</reference>
<accession>A0AAU7NP22</accession>
<feature type="transmembrane region" description="Helical" evidence="1">
    <location>
        <begin position="300"/>
        <end position="325"/>
    </location>
</feature>
<gene>
    <name evidence="2" type="ORF">BB06_02950</name>
</gene>
<keyword evidence="1" id="KW-0812">Transmembrane</keyword>
<organism evidence="2">
    <name type="scientific">Pediococcus pentosaceus CGMCC 7049</name>
    <dbReference type="NCBI Taxonomy" id="1460385"/>
    <lineage>
        <taxon>Bacteria</taxon>
        <taxon>Bacillati</taxon>
        <taxon>Bacillota</taxon>
        <taxon>Bacilli</taxon>
        <taxon>Lactobacillales</taxon>
        <taxon>Lactobacillaceae</taxon>
        <taxon>Pediococcus</taxon>
    </lineage>
</organism>
<evidence type="ECO:0000313" key="2">
    <source>
        <dbReference type="EMBL" id="XBS08923.1"/>
    </source>
</evidence>
<evidence type="ECO:0008006" key="3">
    <source>
        <dbReference type="Google" id="ProtNLM"/>
    </source>
</evidence>
<reference evidence="2" key="2">
    <citation type="submission" date="2024-05" db="EMBL/GenBank/DDBJ databases">
        <authorList>
            <person name="Chen H."/>
        </authorList>
    </citation>
    <scope>NUCLEOTIDE SEQUENCE</scope>
    <source>
        <strain evidence="2">CGMCC 7049</strain>
    </source>
</reference>
<keyword evidence="1" id="KW-0472">Membrane</keyword>
<proteinExistence type="predicted"/>
<feature type="transmembrane region" description="Helical" evidence="1">
    <location>
        <begin position="332"/>
        <end position="351"/>
    </location>
</feature>
<evidence type="ECO:0000256" key="1">
    <source>
        <dbReference type="SAM" id="Phobius"/>
    </source>
</evidence>
<feature type="transmembrane region" description="Helical" evidence="1">
    <location>
        <begin position="197"/>
        <end position="217"/>
    </location>
</feature>
<keyword evidence="1" id="KW-1133">Transmembrane helix</keyword>
<feature type="transmembrane region" description="Helical" evidence="1">
    <location>
        <begin position="76"/>
        <end position="103"/>
    </location>
</feature>
<sequence length="379" mass="44020">MSRELFTRKEDSNKLFMNLFTLNIFYQILSNSLLREIYSRALFSYVGYGLIVILFFVGILNGLIHLNRYREIIKFFLLLTLIIVLFVQKNTSILFLVVFGFIASYLSISEVMECFFSGTICAVLLLLILCALSIVPYRDAYTGNIQLGFSNPNTIGFYFGLIPMEMFFLRKNKFSILLMSIISFVANFFLFQDYTMVLVLFIFIFILYLGKVFPRLLFSKTVKLITILLPYILTSLSIYLAINFTVNPLMYRINNMLSNRLYFWQEYIMAFPPKLGYQVTNMNQVYPLSFNAKWPFDGSYIYYLVTSGYVTYTIFLIVTTVAIYYFFKKKNVALIALTVASLAIGFSESLLFSFYQSPFGVLAVAIVLFKIPFEKRENL</sequence>
<name>A0AAU7NP22_PEDPE</name>
<protein>
    <recommendedName>
        <fullName evidence="3">Polysaccharide polymerase</fullName>
    </recommendedName>
</protein>
<dbReference type="AlphaFoldDB" id="A0AAU7NP22"/>
<dbReference type="RefSeq" id="WP_029257825.1">
    <property type="nucleotide sequence ID" value="NZ_CP157400.1"/>
</dbReference>
<feature type="transmembrane region" description="Helical" evidence="1">
    <location>
        <begin position="174"/>
        <end position="191"/>
    </location>
</feature>
<feature type="transmembrane region" description="Helical" evidence="1">
    <location>
        <begin position="115"/>
        <end position="137"/>
    </location>
</feature>